<dbReference type="SUPFAM" id="SSF56784">
    <property type="entry name" value="HAD-like"/>
    <property type="match status" value="1"/>
</dbReference>
<sequence>MSSRLATNLKNKHLLLTFDAFGTLYKPRTSIPAEYVKIAKTYGIQGIDEQELAVSFRKAFKSTSKQFPNYGKNAKLGLSEWWTHVIRGSFEPVSSKPISDAMIGSLMRHFSGREAYCFFDDVLPFFAYLKDVNGSRAQSPEWPWKSTTVGIITNSDNRVAAILEALGLRSRDKREGESKDTGSDISFVAASYDVGFEKPDARIFHAARDAFAQLPTSAEISDDDVVRVHVGDDLEKDVIGAIGAGWTPIFLDRDTRFEDEKGRDRQERSTLPVTHPVTHEKTKINRIRNLSRLRPGLPPTNV</sequence>
<dbReference type="AlphaFoldDB" id="A0A517LIB6"/>
<organism evidence="1 2">
    <name type="scientific">Venturia effusa</name>
    <dbReference type="NCBI Taxonomy" id="50376"/>
    <lineage>
        <taxon>Eukaryota</taxon>
        <taxon>Fungi</taxon>
        <taxon>Dikarya</taxon>
        <taxon>Ascomycota</taxon>
        <taxon>Pezizomycotina</taxon>
        <taxon>Dothideomycetes</taxon>
        <taxon>Pleosporomycetidae</taxon>
        <taxon>Venturiales</taxon>
        <taxon>Venturiaceae</taxon>
        <taxon>Venturia</taxon>
    </lineage>
</organism>
<dbReference type="InterPro" id="IPR023214">
    <property type="entry name" value="HAD_sf"/>
</dbReference>
<reference evidence="1 2" key="1">
    <citation type="submission" date="2019-07" db="EMBL/GenBank/DDBJ databases">
        <title>Finished genome of Venturia effusa.</title>
        <authorList>
            <person name="Young C.A."/>
            <person name="Cox M.P."/>
            <person name="Ganley A.R.D."/>
            <person name="David W.J."/>
        </authorList>
    </citation>
    <scope>NUCLEOTIDE SEQUENCE [LARGE SCALE GENOMIC DNA]</scope>
    <source>
        <strain evidence="2">albino</strain>
    </source>
</reference>
<evidence type="ECO:0000313" key="2">
    <source>
        <dbReference type="Proteomes" id="UP000316270"/>
    </source>
</evidence>
<dbReference type="OrthoDB" id="444127at2759"/>
<dbReference type="STRING" id="50376.A0A517LIB6"/>
<dbReference type="Pfam" id="PF00702">
    <property type="entry name" value="Hydrolase"/>
    <property type="match status" value="1"/>
</dbReference>
<accession>A0A517LIB6</accession>
<name>A0A517LIB6_9PEZI</name>
<dbReference type="PANTHER" id="PTHR46191">
    <property type="match status" value="1"/>
</dbReference>
<dbReference type="Gene3D" id="3.40.50.1000">
    <property type="entry name" value="HAD superfamily/HAD-like"/>
    <property type="match status" value="1"/>
</dbReference>
<evidence type="ECO:0000313" key="1">
    <source>
        <dbReference type="EMBL" id="QDS75367.1"/>
    </source>
</evidence>
<proteinExistence type="predicted"/>
<dbReference type="Proteomes" id="UP000316270">
    <property type="component" value="Chromosome 13"/>
</dbReference>
<gene>
    <name evidence="1" type="ORF">FKW77_002379</name>
</gene>
<dbReference type="InterPro" id="IPR051828">
    <property type="entry name" value="HAD-like_hydrolase_domain"/>
</dbReference>
<dbReference type="GO" id="GO:0005634">
    <property type="term" value="C:nucleus"/>
    <property type="evidence" value="ECO:0007669"/>
    <property type="project" value="TreeGrafter"/>
</dbReference>
<dbReference type="EMBL" id="CP042197">
    <property type="protein sequence ID" value="QDS75367.1"/>
    <property type="molecule type" value="Genomic_DNA"/>
</dbReference>
<protein>
    <recommendedName>
        <fullName evidence="3">Haloacid dehalogenase-like hydrolase domain-containing protein 3</fullName>
    </recommendedName>
</protein>
<dbReference type="Gene3D" id="1.10.150.720">
    <property type="entry name" value="Haloacid dehalogenase-like hydrolase"/>
    <property type="match status" value="1"/>
</dbReference>
<evidence type="ECO:0008006" key="3">
    <source>
        <dbReference type="Google" id="ProtNLM"/>
    </source>
</evidence>
<dbReference type="InterPro" id="IPR036412">
    <property type="entry name" value="HAD-like_sf"/>
</dbReference>
<keyword evidence="2" id="KW-1185">Reference proteome</keyword>
<dbReference type="InterPro" id="IPR044924">
    <property type="entry name" value="HAD-SF_hydro_IA_REG-2-like_cap"/>
</dbReference>
<dbReference type="PANTHER" id="PTHR46191:SF2">
    <property type="entry name" value="HALOACID DEHALOGENASE-LIKE HYDROLASE DOMAIN-CONTAINING PROTEIN 3"/>
    <property type="match status" value="1"/>
</dbReference>